<name>A0A4W5Q037_9TELE</name>
<keyword evidence="2" id="KW-1185">Reference proteome</keyword>
<reference evidence="2" key="1">
    <citation type="submission" date="2018-06" db="EMBL/GenBank/DDBJ databases">
        <title>Genome assembly of Danube salmon.</title>
        <authorList>
            <person name="Macqueen D.J."/>
            <person name="Gundappa M.K."/>
        </authorList>
    </citation>
    <scope>NUCLEOTIDE SEQUENCE [LARGE SCALE GENOMIC DNA]</scope>
</reference>
<reference evidence="1" key="2">
    <citation type="submission" date="2025-08" db="UniProtKB">
        <authorList>
            <consortium name="Ensembl"/>
        </authorList>
    </citation>
    <scope>IDENTIFICATION</scope>
</reference>
<evidence type="ECO:0000313" key="1">
    <source>
        <dbReference type="Ensembl" id="ENSHHUP00000067788.1"/>
    </source>
</evidence>
<reference evidence="1" key="3">
    <citation type="submission" date="2025-09" db="UniProtKB">
        <authorList>
            <consortium name="Ensembl"/>
        </authorList>
    </citation>
    <scope>IDENTIFICATION</scope>
</reference>
<protein>
    <submittedName>
        <fullName evidence="1">Uncharacterized protein</fullName>
    </submittedName>
</protein>
<dbReference type="Proteomes" id="UP000314982">
    <property type="component" value="Unassembled WGS sequence"/>
</dbReference>
<organism evidence="1 2">
    <name type="scientific">Hucho hucho</name>
    <name type="common">huchen</name>
    <dbReference type="NCBI Taxonomy" id="62062"/>
    <lineage>
        <taxon>Eukaryota</taxon>
        <taxon>Metazoa</taxon>
        <taxon>Chordata</taxon>
        <taxon>Craniata</taxon>
        <taxon>Vertebrata</taxon>
        <taxon>Euteleostomi</taxon>
        <taxon>Actinopterygii</taxon>
        <taxon>Neopterygii</taxon>
        <taxon>Teleostei</taxon>
        <taxon>Protacanthopterygii</taxon>
        <taxon>Salmoniformes</taxon>
        <taxon>Salmonidae</taxon>
        <taxon>Salmoninae</taxon>
        <taxon>Hucho</taxon>
    </lineage>
</organism>
<proteinExistence type="predicted"/>
<sequence>MNLFWCSGEPKNSNYECRKLWTGAWVSWACRWSRSRCLARLVPGQREEGAGKSVTMTVTFWTWQKSKATGSLGASSLLALETDLATQQNPQKYYGLEKPHLLEFPLELLVWLFWDMLRVDGKRGYWNLSLVSG</sequence>
<dbReference type="AlphaFoldDB" id="A0A4W5Q037"/>
<accession>A0A4W5Q037</accession>
<dbReference type="Ensembl" id="ENSHHUT00000070067.1">
    <property type="protein sequence ID" value="ENSHHUP00000067788.1"/>
    <property type="gene ID" value="ENSHHUG00000039961.1"/>
</dbReference>
<dbReference type="GeneTree" id="ENSGT00740000116808"/>
<evidence type="ECO:0000313" key="2">
    <source>
        <dbReference type="Proteomes" id="UP000314982"/>
    </source>
</evidence>